<proteinExistence type="predicted"/>
<sequence length="140" mass="15831">MVNCALILRMSYEIICISASTFFGMSETVYDAHTARFVSIIELGEKLLNEEDAGINAVLKSASDPEFDVAVVQPLFFVVCKCRDWGLRTRAIEGLTRTRTGGFYDSKLQVDAARWIIDREHTDPTKNEPMKFSEVQGFRL</sequence>
<evidence type="ECO:0000313" key="8">
    <source>
        <dbReference type="Proteomes" id="UP000635477"/>
    </source>
</evidence>
<keyword evidence="4" id="KW-0238">DNA-binding</keyword>
<evidence type="ECO:0000256" key="6">
    <source>
        <dbReference type="ARBA" id="ARBA00023242"/>
    </source>
</evidence>
<evidence type="ECO:0000313" key="7">
    <source>
        <dbReference type="EMBL" id="KAF4980843.1"/>
    </source>
</evidence>
<keyword evidence="6" id="KW-0539">Nucleus</keyword>
<keyword evidence="2" id="KW-0862">Zinc</keyword>
<gene>
    <name evidence="7" type="ORF">FZEAL_3241</name>
</gene>
<evidence type="ECO:0000256" key="3">
    <source>
        <dbReference type="ARBA" id="ARBA00023015"/>
    </source>
</evidence>
<dbReference type="PANTHER" id="PTHR36206:SF12">
    <property type="entry name" value="ASPERCRYPTIN BIOSYNTHESIS CLUSTER-SPECIFIC TRANSCRIPTION REGULATOR ATNN-RELATED"/>
    <property type="match status" value="1"/>
</dbReference>
<dbReference type="PANTHER" id="PTHR36206">
    <property type="entry name" value="ASPERCRYPTIN BIOSYNTHESIS CLUSTER-SPECIFIC TRANSCRIPTION REGULATOR ATNN-RELATED"/>
    <property type="match status" value="1"/>
</dbReference>
<evidence type="ECO:0000256" key="5">
    <source>
        <dbReference type="ARBA" id="ARBA00023163"/>
    </source>
</evidence>
<protein>
    <submittedName>
        <fullName evidence="7">Uncharacterized protein</fullName>
    </submittedName>
</protein>
<keyword evidence="3" id="KW-0805">Transcription regulation</keyword>
<name>A0A8H4UPQ1_9HYPO</name>
<keyword evidence="5" id="KW-0804">Transcription</keyword>
<keyword evidence="8" id="KW-1185">Reference proteome</keyword>
<accession>A0A8H4UPQ1</accession>
<reference evidence="7" key="1">
    <citation type="journal article" date="2020" name="BMC Genomics">
        <title>Correction to: Identification and distribution of gene clusters required for synthesis of sphingolipid metabolism inhibitors in diverse species of the filamentous fungus Fusarium.</title>
        <authorList>
            <person name="Kim H.S."/>
            <person name="Lohmar J.M."/>
            <person name="Busman M."/>
            <person name="Brown D.W."/>
            <person name="Naumann T.A."/>
            <person name="Divon H.H."/>
            <person name="Lysoe E."/>
            <person name="Uhlig S."/>
            <person name="Proctor R.H."/>
        </authorList>
    </citation>
    <scope>NUCLEOTIDE SEQUENCE</scope>
    <source>
        <strain evidence="7">NRRL 22465</strain>
    </source>
</reference>
<dbReference type="Proteomes" id="UP000635477">
    <property type="component" value="Unassembled WGS sequence"/>
</dbReference>
<evidence type="ECO:0000256" key="1">
    <source>
        <dbReference type="ARBA" id="ARBA00022723"/>
    </source>
</evidence>
<dbReference type="EMBL" id="JABEYC010000202">
    <property type="protein sequence ID" value="KAF4980843.1"/>
    <property type="molecule type" value="Genomic_DNA"/>
</dbReference>
<comment type="caution">
    <text evidence="7">The sequence shown here is derived from an EMBL/GenBank/DDBJ whole genome shotgun (WGS) entry which is preliminary data.</text>
</comment>
<evidence type="ECO:0000256" key="2">
    <source>
        <dbReference type="ARBA" id="ARBA00022833"/>
    </source>
</evidence>
<dbReference type="GO" id="GO:0046872">
    <property type="term" value="F:metal ion binding"/>
    <property type="evidence" value="ECO:0007669"/>
    <property type="project" value="UniProtKB-KW"/>
</dbReference>
<dbReference type="InterPro" id="IPR052360">
    <property type="entry name" value="Transcr_Regulatory_Proteins"/>
</dbReference>
<dbReference type="OrthoDB" id="1919336at2759"/>
<dbReference type="GO" id="GO:0003677">
    <property type="term" value="F:DNA binding"/>
    <property type="evidence" value="ECO:0007669"/>
    <property type="project" value="UniProtKB-KW"/>
</dbReference>
<organism evidence="7 8">
    <name type="scientific">Fusarium zealandicum</name>
    <dbReference type="NCBI Taxonomy" id="1053134"/>
    <lineage>
        <taxon>Eukaryota</taxon>
        <taxon>Fungi</taxon>
        <taxon>Dikarya</taxon>
        <taxon>Ascomycota</taxon>
        <taxon>Pezizomycotina</taxon>
        <taxon>Sordariomycetes</taxon>
        <taxon>Hypocreomycetidae</taxon>
        <taxon>Hypocreales</taxon>
        <taxon>Nectriaceae</taxon>
        <taxon>Fusarium</taxon>
        <taxon>Fusarium staphyleae species complex</taxon>
    </lineage>
</organism>
<evidence type="ECO:0000256" key="4">
    <source>
        <dbReference type="ARBA" id="ARBA00023125"/>
    </source>
</evidence>
<keyword evidence="1" id="KW-0479">Metal-binding</keyword>
<dbReference type="AlphaFoldDB" id="A0A8H4UPQ1"/>
<reference evidence="7" key="2">
    <citation type="submission" date="2020-05" db="EMBL/GenBank/DDBJ databases">
        <authorList>
            <person name="Kim H.-S."/>
            <person name="Proctor R.H."/>
            <person name="Brown D.W."/>
        </authorList>
    </citation>
    <scope>NUCLEOTIDE SEQUENCE</scope>
    <source>
        <strain evidence="7">NRRL 22465</strain>
    </source>
</reference>